<keyword evidence="1 4" id="KW-0812">Transmembrane</keyword>
<dbReference type="PANTHER" id="PTHR23523">
    <property type="match status" value="1"/>
</dbReference>
<evidence type="ECO:0000256" key="3">
    <source>
        <dbReference type="ARBA" id="ARBA00023136"/>
    </source>
</evidence>
<dbReference type="PANTHER" id="PTHR23523:SF2">
    <property type="entry name" value="2-NITROIMIDAZOLE TRANSPORTER"/>
    <property type="match status" value="1"/>
</dbReference>
<evidence type="ECO:0000256" key="4">
    <source>
        <dbReference type="SAM" id="Phobius"/>
    </source>
</evidence>
<feature type="transmembrane region" description="Helical" evidence="4">
    <location>
        <begin position="273"/>
        <end position="296"/>
    </location>
</feature>
<accession>A0A2S9QGM5</accession>
<dbReference type="SUPFAM" id="SSF103473">
    <property type="entry name" value="MFS general substrate transporter"/>
    <property type="match status" value="1"/>
</dbReference>
<evidence type="ECO:0000313" key="6">
    <source>
        <dbReference type="Proteomes" id="UP000237682"/>
    </source>
</evidence>
<sequence length="502" mass="52714">MWRAREPIPAGRASGRGAARLPRFGACLPCTHRDAARLSTPVDAFIGKSIRAVLPIPAAPDFPPFRIEHYLTDRSFENQLRHSAGSQDLHQELHPSPGEPLIDVEEGPEPGGTSIAAHILLGVSLVLIAANLRAVFSSLSTVLPEIVRDTGLNAFWSSVLTTLPVVCLGVFSFPAPNLARRFSAERVILACMLVIALGTGLRGFGNAPFLFLGSFLAGAGIAMINVLLPGLVKRDFPRRIALMTGLYTMALCGSAAAAAAFTVPLEKALSGNWPAALALWGVPAFAAALIWAPQALGAGHDHASARPAVKGLFRDRLAWKVTLFMGLQSAMAYIVFGWMAPMLRDRGMEGTSAGLLVSGSVVVQMLACLATPPLAMRGRDQRLVCLALLACGAVGFAACYWLPLSLAWIGAILCGMGQGGLIAVAMTLIILRSPDAHVAARLSGMAQGFGYIIAGFGPLLAGLLRGITGSFAAPTLLFIAFALLAAWSALEAGQDKVLQVES</sequence>
<feature type="transmembrane region" description="Helical" evidence="4">
    <location>
        <begin position="154"/>
        <end position="175"/>
    </location>
</feature>
<dbReference type="InterPro" id="IPR052524">
    <property type="entry name" value="MFS_Cyanate_Porter"/>
</dbReference>
<feature type="transmembrane region" description="Helical" evidence="4">
    <location>
        <begin position="352"/>
        <end position="371"/>
    </location>
</feature>
<protein>
    <submittedName>
        <fullName evidence="5">Cyanate transporter</fullName>
    </submittedName>
</protein>
<gene>
    <name evidence="5" type="ORF">C5L14_04300</name>
</gene>
<feature type="transmembrane region" description="Helical" evidence="4">
    <location>
        <begin position="187"/>
        <end position="204"/>
    </location>
</feature>
<evidence type="ECO:0000256" key="2">
    <source>
        <dbReference type="ARBA" id="ARBA00022989"/>
    </source>
</evidence>
<name>A0A2S9QGM5_9HYPH</name>
<dbReference type="EMBL" id="PUEJ01000002">
    <property type="protein sequence ID" value="PRH88472.1"/>
    <property type="molecule type" value="Genomic_DNA"/>
</dbReference>
<feature type="transmembrane region" description="Helical" evidence="4">
    <location>
        <begin position="409"/>
        <end position="431"/>
    </location>
</feature>
<evidence type="ECO:0000256" key="1">
    <source>
        <dbReference type="ARBA" id="ARBA00022692"/>
    </source>
</evidence>
<dbReference type="OrthoDB" id="5317164at2"/>
<dbReference type="InterPro" id="IPR036259">
    <property type="entry name" value="MFS_trans_sf"/>
</dbReference>
<keyword evidence="2 4" id="KW-1133">Transmembrane helix</keyword>
<dbReference type="Proteomes" id="UP000237682">
    <property type="component" value="Unassembled WGS sequence"/>
</dbReference>
<keyword evidence="3 4" id="KW-0472">Membrane</keyword>
<feature type="transmembrane region" description="Helical" evidence="4">
    <location>
        <begin position="383"/>
        <end position="403"/>
    </location>
</feature>
<dbReference type="GO" id="GO:0022857">
    <property type="term" value="F:transmembrane transporter activity"/>
    <property type="evidence" value="ECO:0007669"/>
    <property type="project" value="InterPro"/>
</dbReference>
<comment type="caution">
    <text evidence="5">The sequence shown here is derived from an EMBL/GenBank/DDBJ whole genome shotgun (WGS) entry which is preliminary data.</text>
</comment>
<feature type="transmembrane region" description="Helical" evidence="4">
    <location>
        <begin position="443"/>
        <end position="464"/>
    </location>
</feature>
<dbReference type="Pfam" id="PF07690">
    <property type="entry name" value="MFS_1"/>
    <property type="match status" value="1"/>
</dbReference>
<feature type="transmembrane region" description="Helical" evidence="4">
    <location>
        <begin position="240"/>
        <end position="261"/>
    </location>
</feature>
<organism evidence="5 6">
    <name type="scientific">Labrys okinawensis</name>
    <dbReference type="NCBI Taxonomy" id="346911"/>
    <lineage>
        <taxon>Bacteria</taxon>
        <taxon>Pseudomonadati</taxon>
        <taxon>Pseudomonadota</taxon>
        <taxon>Alphaproteobacteria</taxon>
        <taxon>Hyphomicrobiales</taxon>
        <taxon>Xanthobacteraceae</taxon>
        <taxon>Labrys</taxon>
    </lineage>
</organism>
<dbReference type="InterPro" id="IPR011701">
    <property type="entry name" value="MFS"/>
</dbReference>
<keyword evidence="6" id="KW-1185">Reference proteome</keyword>
<proteinExistence type="predicted"/>
<evidence type="ECO:0000313" key="5">
    <source>
        <dbReference type="EMBL" id="PRH88472.1"/>
    </source>
</evidence>
<feature type="transmembrane region" description="Helical" evidence="4">
    <location>
        <begin position="115"/>
        <end position="134"/>
    </location>
</feature>
<feature type="transmembrane region" description="Helical" evidence="4">
    <location>
        <begin position="317"/>
        <end position="340"/>
    </location>
</feature>
<dbReference type="CDD" id="cd17339">
    <property type="entry name" value="MFS_NIMT_CynX_like"/>
    <property type="match status" value="1"/>
</dbReference>
<dbReference type="Gene3D" id="1.20.1250.20">
    <property type="entry name" value="MFS general substrate transporter like domains"/>
    <property type="match status" value="1"/>
</dbReference>
<reference evidence="5 6" key="1">
    <citation type="submission" date="2018-02" db="EMBL/GenBank/DDBJ databases">
        <title>Whole genome sequencing of endophytic bacterium.</title>
        <authorList>
            <person name="Eedara R."/>
            <person name="Podile A.R."/>
        </authorList>
    </citation>
    <scope>NUCLEOTIDE SEQUENCE [LARGE SCALE GENOMIC DNA]</scope>
    <source>
        <strain evidence="5 6">RP1T</strain>
    </source>
</reference>
<feature type="transmembrane region" description="Helical" evidence="4">
    <location>
        <begin position="470"/>
        <end position="490"/>
    </location>
</feature>
<dbReference type="AlphaFoldDB" id="A0A2S9QGM5"/>
<feature type="transmembrane region" description="Helical" evidence="4">
    <location>
        <begin position="210"/>
        <end position="228"/>
    </location>
</feature>